<dbReference type="GO" id="GO:0003918">
    <property type="term" value="F:DNA topoisomerase type II (double strand cut, ATP-hydrolyzing) activity"/>
    <property type="evidence" value="ECO:0007669"/>
    <property type="project" value="UniProtKB-UniRule"/>
</dbReference>
<evidence type="ECO:0000259" key="14">
    <source>
        <dbReference type="Pfam" id="PF21180"/>
    </source>
</evidence>
<comment type="caution">
    <text evidence="15">The sequence shown here is derived from an EMBL/GenBank/DDBJ whole genome shotgun (WGS) entry which is preliminary data.</text>
</comment>
<evidence type="ECO:0000256" key="7">
    <source>
        <dbReference type="ARBA" id="ARBA00022842"/>
    </source>
</evidence>
<dbReference type="PROSITE" id="PS52041">
    <property type="entry name" value="TOPO_IIB"/>
    <property type="match status" value="1"/>
</dbReference>
<dbReference type="FunCoup" id="A0A6L2PXJ1">
    <property type="interactions" value="95"/>
</dbReference>
<dbReference type="PRINTS" id="PR01550">
    <property type="entry name" value="TOP6AFAMILY"/>
</dbReference>
<evidence type="ECO:0000313" key="15">
    <source>
        <dbReference type="EMBL" id="GFG35185.1"/>
    </source>
</evidence>
<dbReference type="Proteomes" id="UP000502823">
    <property type="component" value="Unassembled WGS sequence"/>
</dbReference>
<dbReference type="Pfam" id="PF21180">
    <property type="entry name" value="TOP6A-Spo11_Toprim"/>
    <property type="match status" value="1"/>
</dbReference>
<dbReference type="CDD" id="cd00223">
    <property type="entry name" value="TOPRIM_TopoIIB_SPO"/>
    <property type="match status" value="1"/>
</dbReference>
<comment type="similarity">
    <text evidence="4 12">Belongs to the TOP6A family.</text>
</comment>
<dbReference type="EC" id="5.6.2.2" evidence="5"/>
<dbReference type="GO" id="GO:0000706">
    <property type="term" value="P:meiotic DNA double-strand break processing"/>
    <property type="evidence" value="ECO:0007669"/>
    <property type="project" value="TreeGrafter"/>
</dbReference>
<proteinExistence type="inferred from homology"/>
<evidence type="ECO:0000256" key="10">
    <source>
        <dbReference type="ARBA" id="ARBA00023235"/>
    </source>
</evidence>
<keyword evidence="10 12" id="KW-0413">Isomerase</keyword>
<dbReference type="InterPro" id="IPR002815">
    <property type="entry name" value="Spo11/TopoVI_A"/>
</dbReference>
<dbReference type="InterPro" id="IPR036388">
    <property type="entry name" value="WH-like_DNA-bd_sf"/>
</dbReference>
<evidence type="ECO:0000259" key="13">
    <source>
        <dbReference type="Pfam" id="PF04406"/>
    </source>
</evidence>
<dbReference type="InterPro" id="IPR034136">
    <property type="entry name" value="TOPRIM_Topo6A/Spo11"/>
</dbReference>
<evidence type="ECO:0000256" key="11">
    <source>
        <dbReference type="ARBA" id="ARBA00023242"/>
    </source>
</evidence>
<dbReference type="InterPro" id="IPR013048">
    <property type="entry name" value="Meiotic_Spo11"/>
</dbReference>
<keyword evidence="6" id="KW-0479">Metal-binding</keyword>
<evidence type="ECO:0000256" key="2">
    <source>
        <dbReference type="ARBA" id="ARBA00001946"/>
    </source>
</evidence>
<evidence type="ECO:0000313" key="16">
    <source>
        <dbReference type="Proteomes" id="UP000502823"/>
    </source>
</evidence>
<gene>
    <name evidence="15" type="ORF">Cfor_11677</name>
</gene>
<dbReference type="InterPro" id="IPR036078">
    <property type="entry name" value="Spo11/TopoVI_A_sf"/>
</dbReference>
<comment type="catalytic activity">
    <reaction evidence="1 12">
        <text>ATP-dependent breakage, passage and rejoining of double-stranded DNA.</text>
        <dbReference type="EC" id="5.6.2.2"/>
    </reaction>
</comment>
<evidence type="ECO:0000256" key="1">
    <source>
        <dbReference type="ARBA" id="ARBA00000185"/>
    </source>
</evidence>
<dbReference type="Gene3D" id="1.10.10.10">
    <property type="entry name" value="Winged helix-like DNA-binding domain superfamily/Winged helix DNA-binding domain"/>
    <property type="match status" value="1"/>
</dbReference>
<evidence type="ECO:0000256" key="9">
    <source>
        <dbReference type="ARBA" id="ARBA00023125"/>
    </source>
</evidence>
<dbReference type="GO" id="GO:0000228">
    <property type="term" value="C:nuclear chromosome"/>
    <property type="evidence" value="ECO:0007669"/>
    <property type="project" value="TreeGrafter"/>
</dbReference>
<dbReference type="InterPro" id="IPR013049">
    <property type="entry name" value="Spo11/TopoVI_A_N"/>
</dbReference>
<organism evidence="15 16">
    <name type="scientific">Coptotermes formosanus</name>
    <name type="common">Formosan subterranean termite</name>
    <dbReference type="NCBI Taxonomy" id="36987"/>
    <lineage>
        <taxon>Eukaryota</taxon>
        <taxon>Metazoa</taxon>
        <taxon>Ecdysozoa</taxon>
        <taxon>Arthropoda</taxon>
        <taxon>Hexapoda</taxon>
        <taxon>Insecta</taxon>
        <taxon>Pterygota</taxon>
        <taxon>Neoptera</taxon>
        <taxon>Polyneoptera</taxon>
        <taxon>Dictyoptera</taxon>
        <taxon>Blattodea</taxon>
        <taxon>Blattoidea</taxon>
        <taxon>Termitoidae</taxon>
        <taxon>Rhinotermitidae</taxon>
        <taxon>Coptotermes</taxon>
    </lineage>
</organism>
<dbReference type="GO" id="GO:0042138">
    <property type="term" value="P:meiotic DNA double-strand break formation"/>
    <property type="evidence" value="ECO:0007669"/>
    <property type="project" value="InterPro"/>
</dbReference>
<comment type="subcellular location">
    <subcellularLocation>
        <location evidence="3">Nucleus</location>
    </subcellularLocation>
</comment>
<keyword evidence="8 12" id="KW-0799">Topoisomerase</keyword>
<dbReference type="PRINTS" id="PR01551">
    <property type="entry name" value="SPO11HOMOLOG"/>
</dbReference>
<dbReference type="AlphaFoldDB" id="A0A6L2PXJ1"/>
<feature type="active site" description="O-(5'-phospho-DNA)-tyrosine intermediate" evidence="12">
    <location>
        <position position="139"/>
    </location>
</feature>
<dbReference type="Pfam" id="PF04406">
    <property type="entry name" value="TP6A_N"/>
    <property type="match status" value="1"/>
</dbReference>
<evidence type="ECO:0000256" key="6">
    <source>
        <dbReference type="ARBA" id="ARBA00022723"/>
    </source>
</evidence>
<evidence type="ECO:0000256" key="12">
    <source>
        <dbReference type="PROSITE-ProRule" id="PRU01385"/>
    </source>
</evidence>
<evidence type="ECO:0000256" key="3">
    <source>
        <dbReference type="ARBA" id="ARBA00004123"/>
    </source>
</evidence>
<keyword evidence="16" id="KW-1185">Reference proteome</keyword>
<reference evidence="16" key="1">
    <citation type="submission" date="2020-01" db="EMBL/GenBank/DDBJ databases">
        <title>Draft genome sequence of the Termite Coptotermes fromosanus.</title>
        <authorList>
            <person name="Itakura S."/>
            <person name="Yosikawa Y."/>
            <person name="Umezawa K."/>
        </authorList>
    </citation>
    <scope>NUCLEOTIDE SEQUENCE [LARGE SCALE GENOMIC DNA]</scope>
</reference>
<dbReference type="InParanoid" id="A0A6L2PXJ1"/>
<dbReference type="GO" id="GO:0007131">
    <property type="term" value="P:reciprocal meiotic recombination"/>
    <property type="evidence" value="ECO:0007669"/>
    <property type="project" value="TreeGrafter"/>
</dbReference>
<accession>A0A6L2PXJ1</accession>
<dbReference type="EMBL" id="BLKM01005720">
    <property type="protein sequence ID" value="GFG35185.1"/>
    <property type="molecule type" value="Genomic_DNA"/>
</dbReference>
<keyword evidence="9 12" id="KW-0238">DNA-binding</keyword>
<keyword evidence="11" id="KW-0539">Nucleus</keyword>
<protein>
    <recommendedName>
        <fullName evidence="5">DNA topoisomerase (ATP-hydrolyzing)</fullName>
        <ecNumber evidence="5">5.6.2.2</ecNumber>
    </recommendedName>
</protein>
<dbReference type="Gene3D" id="3.40.1360.10">
    <property type="match status" value="1"/>
</dbReference>
<dbReference type="GO" id="GO:0003677">
    <property type="term" value="F:DNA binding"/>
    <property type="evidence" value="ECO:0007669"/>
    <property type="project" value="UniProtKB-UniRule"/>
</dbReference>
<feature type="domain" description="Spo11/DNA topoisomerase VI subunit A N-terminal" evidence="13">
    <location>
        <begin position="111"/>
        <end position="171"/>
    </location>
</feature>
<keyword evidence="7" id="KW-0460">Magnesium</keyword>
<comment type="cofactor">
    <cofactor evidence="2">
        <name>Mg(2+)</name>
        <dbReference type="ChEBI" id="CHEBI:18420"/>
    </cofactor>
</comment>
<sequence>MTFCVDEVLIIKVQDAVKEIGAELRLANNFTCGTLRRTNDNDEKRSQLMAAIEDVMLGIVRSVAEGKPPVLTLRNLRDWRNVTFGDWLELKPEGQASTVEVKFSSRRSRAKFSLIVHLLGVIHRLLFSRSTCTRRELYYQNVGLIGSQRLLDSAVRDICSLLNVPAWDLGVTTTSKGLIAGPVSLIMESGDVIDCMTPGGVLIPQDVHRVVRLESSARFVLLVEKDATFQKLLDEGMLDRLGPCVLVTGKGFPDVATRLLVRLLWKSLGVPVLVLVDADPHGIEIMCVYRFGSLSMSHQADDLAVPAIRWLGVHPTDIARLGIKTQPLTVADRNKLCKLMARQYIIRHRALQDQQSKLINQDQVPAGSVIRNACEFSSSSYFTFTMLLSHI</sequence>
<evidence type="ECO:0000256" key="8">
    <source>
        <dbReference type="ARBA" id="ARBA00023029"/>
    </source>
</evidence>
<dbReference type="GO" id="GO:0005524">
    <property type="term" value="F:ATP binding"/>
    <property type="evidence" value="ECO:0007669"/>
    <property type="project" value="InterPro"/>
</dbReference>
<dbReference type="GO" id="GO:0046872">
    <property type="term" value="F:metal ion binding"/>
    <property type="evidence" value="ECO:0007669"/>
    <property type="project" value="UniProtKB-KW"/>
</dbReference>
<dbReference type="OrthoDB" id="5377392at2759"/>
<dbReference type="SUPFAM" id="SSF56726">
    <property type="entry name" value="DNA topoisomerase IV, alpha subunit"/>
    <property type="match status" value="1"/>
</dbReference>
<name>A0A6L2PXJ1_COPFO</name>
<evidence type="ECO:0000256" key="5">
    <source>
        <dbReference type="ARBA" id="ARBA00012895"/>
    </source>
</evidence>
<dbReference type="PANTHER" id="PTHR10848">
    <property type="entry name" value="MEIOTIC RECOMBINATION PROTEIN SPO11"/>
    <property type="match status" value="1"/>
</dbReference>
<evidence type="ECO:0000256" key="4">
    <source>
        <dbReference type="ARBA" id="ARBA00006559"/>
    </source>
</evidence>
<feature type="domain" description="Topoisomerase 6 subunit A/Spo11 TOPRIM" evidence="14">
    <location>
        <begin position="219"/>
        <end position="363"/>
    </location>
</feature>
<dbReference type="PANTHER" id="PTHR10848:SF0">
    <property type="entry name" value="MEIOTIC RECOMBINATION PROTEIN SPO11"/>
    <property type="match status" value="1"/>
</dbReference>